<protein>
    <submittedName>
        <fullName evidence="2">Carotenoid oxygenase</fullName>
    </submittedName>
</protein>
<sequence>MVRNLQRLLPVIVIIFASSLKGQSVKNVHLGFPERWDGDKYKELYCPAKNIPKFIDGYFLCQLSASYGNQNAPPGQKLTHMIDAIGAVGSFHISNGQVKFSAKYYPSKPYKIWEYYDRNMSKGSVPWAGWSDYNLTAMTKWDQVPPNPDATKFHPNLDFWKIGNKVVAGTEAPYWVGYEFDVATLSDFKQHPFIEDNDIFNSSKSKMVPISMAIHERVDGTGTIWGSFSVMNFHDQIFYQAIFTIDSEGRRKVISMYDYGVWDLNECGKDDEYVGDKANLPGYVHSITSTENYIILPISSLLINPCKFKEPPIENNRNGIQKGGLWGMDFYNMVPVRFLIFNKKTFKWTTEKPLEVFPSMFISHQLNAYEAEDGILVADMIVYDSHEPYIKYFYSSFLTNNLYPSTARLLRFTLDIKNYKVKYNYLLPQETISGDFPQINHEYESQKYQWTYLVEYPFASDNSIIKINVQEPSGRNNLKFSGESSMVLHEPYFIPTPGATTEDDGVLLVRGLELNTNKASLLVINATSMTEIGRAHVGISIPFGFHNRFFSKLDLGMKPSSYYNQHSSKIYRKPQQQNVSSRKMVENTSIQTSSIDTIIENTSIQNSSVDTLITTEQPEQVTENSTIMSTTTTTPKSISTTKHTSTTSKPTTTTKLIEETSKSSPSSTMMTTITTTNPIQTTEPPIIETKKAGASSIYELRERFAKYRKMRPYSAFGIKSTQTPVDYTDMMSSSTPKYPKMETPVTQIPIYLTSSIPPTTYIKQTTTDFAPIQTITPPPYIYTTVPKSSSTFPTKSTTTRQRPVTTATPPSTTTVDEEKTSSSGKPTTEDKVSIQFYEDTLKTLCSWIPKVFKSITTERCLESGHSALKWMAPIKIDQTTPTMINLKNTNQVESSPLANEIVKRIRAAHLARLQAENQSLRFFRDQKHNNLKAVVKKETL</sequence>
<proteinExistence type="predicted"/>
<dbReference type="Proteomes" id="UP000095286">
    <property type="component" value="Unplaced"/>
</dbReference>
<evidence type="ECO:0000313" key="2">
    <source>
        <dbReference type="WBParaSite" id="RSKR_0000875100.1"/>
    </source>
</evidence>
<evidence type="ECO:0000313" key="1">
    <source>
        <dbReference type="Proteomes" id="UP000095286"/>
    </source>
</evidence>
<reference evidence="2" key="1">
    <citation type="submission" date="2016-11" db="UniProtKB">
        <authorList>
            <consortium name="WormBaseParasite"/>
        </authorList>
    </citation>
    <scope>IDENTIFICATION</scope>
    <source>
        <strain evidence="2">KR3021</strain>
    </source>
</reference>
<dbReference type="WBParaSite" id="RSKR_0000875100.1">
    <property type="protein sequence ID" value="RSKR_0000875100.1"/>
    <property type="gene ID" value="RSKR_0000875100"/>
</dbReference>
<organism evidence="1 2">
    <name type="scientific">Rhabditophanes sp. KR3021</name>
    <dbReference type="NCBI Taxonomy" id="114890"/>
    <lineage>
        <taxon>Eukaryota</taxon>
        <taxon>Metazoa</taxon>
        <taxon>Ecdysozoa</taxon>
        <taxon>Nematoda</taxon>
        <taxon>Chromadorea</taxon>
        <taxon>Rhabditida</taxon>
        <taxon>Tylenchina</taxon>
        <taxon>Panagrolaimomorpha</taxon>
        <taxon>Strongyloidoidea</taxon>
        <taxon>Alloionematidae</taxon>
        <taxon>Rhabditophanes</taxon>
    </lineage>
</organism>
<accession>A0AC35U8D3</accession>
<name>A0AC35U8D3_9BILA</name>